<dbReference type="SUPFAM" id="SSF51161">
    <property type="entry name" value="Trimeric LpxA-like enzymes"/>
    <property type="match status" value="1"/>
</dbReference>
<dbReference type="Gene3D" id="2.160.10.10">
    <property type="entry name" value="Hexapeptide repeat proteins"/>
    <property type="match status" value="1"/>
</dbReference>
<dbReference type="AlphaFoldDB" id="A0A1F5DKQ7"/>
<feature type="transmembrane region" description="Helical" evidence="1">
    <location>
        <begin position="320"/>
        <end position="336"/>
    </location>
</feature>
<organism evidence="4 5">
    <name type="scientific">Candidatus Beckwithbacteria bacterium RIFCSPHIGHO2_12_FULL_47_17</name>
    <dbReference type="NCBI Taxonomy" id="1797460"/>
    <lineage>
        <taxon>Bacteria</taxon>
        <taxon>Candidatus Beckwithiibacteriota</taxon>
    </lineage>
</organism>
<keyword evidence="1" id="KW-0472">Membrane</keyword>
<feature type="chain" id="PRO_5009518260" description="DUF8173 domain-containing protein" evidence="2">
    <location>
        <begin position="24"/>
        <end position="369"/>
    </location>
</feature>
<feature type="transmembrane region" description="Helical" evidence="1">
    <location>
        <begin position="250"/>
        <end position="268"/>
    </location>
</feature>
<keyword evidence="2" id="KW-0732">Signal</keyword>
<evidence type="ECO:0000313" key="5">
    <source>
        <dbReference type="Proteomes" id="UP000176791"/>
    </source>
</evidence>
<dbReference type="Pfam" id="PF26514">
    <property type="entry name" value="DUF8173"/>
    <property type="match status" value="1"/>
</dbReference>
<evidence type="ECO:0000259" key="3">
    <source>
        <dbReference type="Pfam" id="PF26514"/>
    </source>
</evidence>
<evidence type="ECO:0000256" key="1">
    <source>
        <dbReference type="SAM" id="Phobius"/>
    </source>
</evidence>
<evidence type="ECO:0000256" key="2">
    <source>
        <dbReference type="SAM" id="SignalP"/>
    </source>
</evidence>
<evidence type="ECO:0000313" key="4">
    <source>
        <dbReference type="EMBL" id="OGD55759.1"/>
    </source>
</evidence>
<keyword evidence="1" id="KW-1133">Transmembrane helix</keyword>
<name>A0A1F5DKQ7_9BACT</name>
<feature type="transmembrane region" description="Helical" evidence="1">
    <location>
        <begin position="212"/>
        <end position="238"/>
    </location>
</feature>
<dbReference type="EMBL" id="MEZN01000035">
    <property type="protein sequence ID" value="OGD55759.1"/>
    <property type="molecule type" value="Genomic_DNA"/>
</dbReference>
<dbReference type="InterPro" id="IPR058486">
    <property type="entry name" value="DUF8173"/>
</dbReference>
<protein>
    <recommendedName>
        <fullName evidence="3">DUF8173 domain-containing protein</fullName>
    </recommendedName>
</protein>
<feature type="domain" description="DUF8173" evidence="3">
    <location>
        <begin position="220"/>
        <end position="358"/>
    </location>
</feature>
<comment type="caution">
    <text evidence="4">The sequence shown here is derived from an EMBL/GenBank/DDBJ whole genome shotgun (WGS) entry which is preliminary data.</text>
</comment>
<proteinExistence type="predicted"/>
<feature type="transmembrane region" description="Helical" evidence="1">
    <location>
        <begin position="342"/>
        <end position="361"/>
    </location>
</feature>
<gene>
    <name evidence="4" type="ORF">A3E73_03245</name>
</gene>
<dbReference type="STRING" id="1797460.A3E73_03245"/>
<accession>A0A1F5DKQ7</accession>
<feature type="transmembrane region" description="Helical" evidence="1">
    <location>
        <begin position="274"/>
        <end position="299"/>
    </location>
</feature>
<feature type="signal peptide" evidence="2">
    <location>
        <begin position="1"/>
        <end position="23"/>
    </location>
</feature>
<dbReference type="InterPro" id="IPR011004">
    <property type="entry name" value="Trimer_LpxA-like_sf"/>
</dbReference>
<reference evidence="4 5" key="1">
    <citation type="journal article" date="2016" name="Nat. Commun.">
        <title>Thousands of microbial genomes shed light on interconnected biogeochemical processes in an aquifer system.</title>
        <authorList>
            <person name="Anantharaman K."/>
            <person name="Brown C.T."/>
            <person name="Hug L.A."/>
            <person name="Sharon I."/>
            <person name="Castelle C.J."/>
            <person name="Probst A.J."/>
            <person name="Thomas B.C."/>
            <person name="Singh A."/>
            <person name="Wilkins M.J."/>
            <person name="Karaoz U."/>
            <person name="Brodie E.L."/>
            <person name="Williams K.H."/>
            <person name="Hubbard S.S."/>
            <person name="Banfield J.F."/>
        </authorList>
    </citation>
    <scope>NUCLEOTIDE SEQUENCE [LARGE SCALE GENOMIC DNA]</scope>
</reference>
<keyword evidence="1" id="KW-0812">Transmembrane</keyword>
<sequence length="369" mass="39015">MPNKLALLSALILSLFLVSPVEAKVITKEKGTVTVAAGEVINDDLFIGAESVDIAGTVNGDIYVGAGTVNFSGRVSGDLVVGAGIVVIDKAIIGDSLIVGAGTVTIDDQTRIGGSLLAGTGTLDNQARVGRNVMVGAGTTKLNNTVGGEVRLGTGTLSLGPKTVINGDLTYASEEEISQDEKAVIRGEVSKHQTPQFKQWDRQAMREKMAKVWFAAKLGMTAMSFFGTLLVGLVMLWLMGKPTQAISEKIQGSLLASLGWGLVLLFVAPPALMLLMFTVIGAPLALIFGLLLVIDLYLAKIFAALALGKVISRNFGWKKLTAPAIFFVGLVVYYLLRLIPVVGMFVRLLALLAGLGGVWLYKKQLLAKK</sequence>
<dbReference type="Proteomes" id="UP000176791">
    <property type="component" value="Unassembled WGS sequence"/>
</dbReference>